<reference evidence="2 3" key="1">
    <citation type="submission" date="2021-07" db="EMBL/GenBank/DDBJ databases">
        <title>Sphingomonas sp.</title>
        <authorList>
            <person name="Feng G."/>
            <person name="Li J."/>
            <person name="Pan M."/>
        </authorList>
    </citation>
    <scope>NUCLEOTIDE SEQUENCE [LARGE SCALE GENOMIC DNA]</scope>
    <source>
        <strain evidence="2 3">RRHST34</strain>
    </source>
</reference>
<dbReference type="Proteomes" id="UP000759103">
    <property type="component" value="Unassembled WGS sequence"/>
</dbReference>
<protein>
    <submittedName>
        <fullName evidence="2">Uncharacterized protein</fullName>
    </submittedName>
</protein>
<feature type="compositionally biased region" description="Basic and acidic residues" evidence="1">
    <location>
        <begin position="41"/>
        <end position="52"/>
    </location>
</feature>
<sequence>MNMERAWIPAGVSPAERRRLFSIWIRTGRIPTRRDDGIELKFNPWHDPRDGRFTSGPGSEAAARDGAPGRVGEGGGGAGEGGVVRSDGVYRPGEPGPTLIPIGAPEPPETRGGNIRAFEDPMTLDEWQVDEHSALGPPLRLADQIFDITGPGAEVRTALMRVQAEKILNDIHQLDPTYVFQSFQFPYSEDGQRRLIDGLRFDRAVLTMRVKGNLEPLQLETYRFAQGATNDAYQEGLRRLKLTMLPIRLSEREALGNFVDQRVREQLRQRFFLAGVDCSGAGPVRLNRNEAVGENGRFRRPDIRVGDVAFDVSLSAKTRGQAQIRGFFNANFKPSMVVIIRPSELGRSTSYILRR</sequence>
<feature type="compositionally biased region" description="Gly residues" evidence="1">
    <location>
        <begin position="69"/>
        <end position="82"/>
    </location>
</feature>
<name>A0ABS7BRB1_9SPHN</name>
<comment type="caution">
    <text evidence="2">The sequence shown here is derived from an EMBL/GenBank/DDBJ whole genome shotgun (WGS) entry which is preliminary data.</text>
</comment>
<keyword evidence="3" id="KW-1185">Reference proteome</keyword>
<organism evidence="2 3">
    <name type="scientific">Sphingomonas citri</name>
    <dbReference type="NCBI Taxonomy" id="2862499"/>
    <lineage>
        <taxon>Bacteria</taxon>
        <taxon>Pseudomonadati</taxon>
        <taxon>Pseudomonadota</taxon>
        <taxon>Alphaproteobacteria</taxon>
        <taxon>Sphingomonadales</taxon>
        <taxon>Sphingomonadaceae</taxon>
        <taxon>Sphingomonas</taxon>
    </lineage>
</organism>
<dbReference type="RefSeq" id="WP_219749508.1">
    <property type="nucleotide sequence ID" value="NZ_JAHXZN010000006.1"/>
</dbReference>
<feature type="region of interest" description="Disordered" evidence="1">
    <location>
        <begin position="41"/>
        <end position="112"/>
    </location>
</feature>
<gene>
    <name evidence="2" type="ORF">KZ820_15485</name>
</gene>
<evidence type="ECO:0000313" key="3">
    <source>
        <dbReference type="Proteomes" id="UP000759103"/>
    </source>
</evidence>
<proteinExistence type="predicted"/>
<accession>A0ABS7BRB1</accession>
<evidence type="ECO:0000256" key="1">
    <source>
        <dbReference type="SAM" id="MobiDB-lite"/>
    </source>
</evidence>
<evidence type="ECO:0000313" key="2">
    <source>
        <dbReference type="EMBL" id="MBW6532143.1"/>
    </source>
</evidence>
<dbReference type="EMBL" id="JAHXZN010000006">
    <property type="protein sequence ID" value="MBW6532143.1"/>
    <property type="molecule type" value="Genomic_DNA"/>
</dbReference>